<dbReference type="EMBL" id="CP012673">
    <property type="protein sequence ID" value="AUX44630.1"/>
    <property type="molecule type" value="Genomic_DNA"/>
</dbReference>
<accession>A0A2L0EZB5</accession>
<evidence type="ECO:0000259" key="1">
    <source>
        <dbReference type="Pfam" id="PF13788"/>
    </source>
</evidence>
<gene>
    <name evidence="2" type="ORF">SOCE26_060960</name>
</gene>
<sequence>MELKVVDERGVKFVEGQPDQRLMSSVQDASRVIEACFSDRLNAALLYPVNLTAAFFDLSSGEAGEILQKLRNYRIRLAVVCPPGDAGFSSRFGEMLDEERRGTHFGVFDTRAAAVEWLRQASDADAS</sequence>
<name>A0A2L0EZB5_SORCE</name>
<evidence type="ECO:0000313" key="2">
    <source>
        <dbReference type="EMBL" id="AUX44630.1"/>
    </source>
</evidence>
<dbReference type="Proteomes" id="UP000238348">
    <property type="component" value="Chromosome"/>
</dbReference>
<proteinExistence type="predicted"/>
<organism evidence="2 3">
    <name type="scientific">Sorangium cellulosum</name>
    <name type="common">Polyangium cellulosum</name>
    <dbReference type="NCBI Taxonomy" id="56"/>
    <lineage>
        <taxon>Bacteria</taxon>
        <taxon>Pseudomonadati</taxon>
        <taxon>Myxococcota</taxon>
        <taxon>Polyangia</taxon>
        <taxon>Polyangiales</taxon>
        <taxon>Polyangiaceae</taxon>
        <taxon>Sorangium</taxon>
    </lineage>
</organism>
<dbReference type="InterPro" id="IPR025438">
    <property type="entry name" value="DUF4180"/>
</dbReference>
<reference evidence="2 3" key="1">
    <citation type="submission" date="2015-09" db="EMBL/GenBank/DDBJ databases">
        <title>Sorangium comparison.</title>
        <authorList>
            <person name="Zaburannyi N."/>
            <person name="Bunk B."/>
            <person name="Overmann J."/>
            <person name="Mueller R."/>
        </authorList>
    </citation>
    <scope>NUCLEOTIDE SEQUENCE [LARGE SCALE GENOMIC DNA]</scope>
    <source>
        <strain evidence="2 3">So ce26</strain>
    </source>
</reference>
<feature type="domain" description="DUF4180" evidence="1">
    <location>
        <begin position="10"/>
        <end position="118"/>
    </location>
</feature>
<dbReference type="RefSeq" id="WP_104983128.1">
    <property type="nucleotide sequence ID" value="NZ_CP012673.1"/>
</dbReference>
<dbReference type="AlphaFoldDB" id="A0A2L0EZB5"/>
<dbReference type="OrthoDB" id="8595425at2"/>
<dbReference type="Pfam" id="PF13788">
    <property type="entry name" value="DUF4180"/>
    <property type="match status" value="1"/>
</dbReference>
<evidence type="ECO:0000313" key="3">
    <source>
        <dbReference type="Proteomes" id="UP000238348"/>
    </source>
</evidence>
<protein>
    <recommendedName>
        <fullName evidence="1">DUF4180 domain-containing protein</fullName>
    </recommendedName>
</protein>